<evidence type="ECO:0000256" key="9">
    <source>
        <dbReference type="SAM" id="MobiDB-lite"/>
    </source>
</evidence>
<feature type="compositionally biased region" description="Low complexity" evidence="9">
    <location>
        <begin position="304"/>
        <end position="313"/>
    </location>
</feature>
<dbReference type="GO" id="GO:0007034">
    <property type="term" value="P:vacuolar transport"/>
    <property type="evidence" value="ECO:0007669"/>
    <property type="project" value="TreeGrafter"/>
</dbReference>
<evidence type="ECO:0000256" key="8">
    <source>
        <dbReference type="ARBA" id="ARBA00023180"/>
    </source>
</evidence>
<dbReference type="PANTHER" id="PTHR15071:SF0">
    <property type="entry name" value="MANNOSE 6-PHOSPHATE RECEPTOR-LIKE PROTEIN 1"/>
    <property type="match status" value="1"/>
</dbReference>
<name>A0A3D8SAX3_9HELO</name>
<keyword evidence="4 11" id="KW-0732">Signal</keyword>
<evidence type="ECO:0000256" key="7">
    <source>
        <dbReference type="ARBA" id="ARBA00023157"/>
    </source>
</evidence>
<feature type="chain" id="PRO_5017758281" evidence="11">
    <location>
        <begin position="23"/>
        <end position="333"/>
    </location>
</feature>
<dbReference type="FunFam" id="2.70.130.10:FF:000024">
    <property type="entry name" value="Putative vacuolar sorting receptor"/>
    <property type="match status" value="1"/>
</dbReference>
<dbReference type="AlphaFoldDB" id="A0A3D8SAX3"/>
<protein>
    <submittedName>
        <fullName evidence="13">Vacuolar sorting receptor (Mrl1)-like protein</fullName>
    </submittedName>
</protein>
<dbReference type="Pfam" id="PF02157">
    <property type="entry name" value="Man-6-P_recep"/>
    <property type="match status" value="1"/>
</dbReference>
<evidence type="ECO:0000259" key="12">
    <source>
        <dbReference type="PROSITE" id="PS51914"/>
    </source>
</evidence>
<evidence type="ECO:0000313" key="13">
    <source>
        <dbReference type="EMBL" id="RDW83254.1"/>
    </source>
</evidence>
<dbReference type="SUPFAM" id="SSF50911">
    <property type="entry name" value="Mannose 6-phosphate receptor domain"/>
    <property type="match status" value="1"/>
</dbReference>
<evidence type="ECO:0000256" key="2">
    <source>
        <dbReference type="ARBA" id="ARBA00022448"/>
    </source>
</evidence>
<keyword evidence="14" id="KW-1185">Reference proteome</keyword>
<dbReference type="InterPro" id="IPR044865">
    <property type="entry name" value="MRH_dom"/>
</dbReference>
<evidence type="ECO:0000256" key="6">
    <source>
        <dbReference type="ARBA" id="ARBA00023136"/>
    </source>
</evidence>
<evidence type="ECO:0000256" key="11">
    <source>
        <dbReference type="SAM" id="SignalP"/>
    </source>
</evidence>
<keyword evidence="7" id="KW-1015">Disulfide bond</keyword>
<keyword evidence="6 10" id="KW-0472">Membrane</keyword>
<gene>
    <name evidence="13" type="ORF">BP5796_04745</name>
</gene>
<evidence type="ECO:0000256" key="5">
    <source>
        <dbReference type="ARBA" id="ARBA00022989"/>
    </source>
</evidence>
<dbReference type="InterPro" id="IPR009011">
    <property type="entry name" value="Man6P_isomerase_rcpt-bd_dom_sf"/>
</dbReference>
<feature type="compositionally biased region" description="Basic and acidic residues" evidence="9">
    <location>
        <begin position="315"/>
        <end position="325"/>
    </location>
</feature>
<dbReference type="Proteomes" id="UP000256328">
    <property type="component" value="Unassembled WGS sequence"/>
</dbReference>
<keyword evidence="13" id="KW-0675">Receptor</keyword>
<dbReference type="Gene3D" id="2.70.130.10">
    <property type="entry name" value="Mannose-6-phosphate receptor binding domain"/>
    <property type="match status" value="1"/>
</dbReference>
<dbReference type="PANTHER" id="PTHR15071">
    <property type="entry name" value="MANNOSE-6-PHOSPHATE RECEPTOR FAMILY MEMBER"/>
    <property type="match status" value="1"/>
</dbReference>
<evidence type="ECO:0000256" key="3">
    <source>
        <dbReference type="ARBA" id="ARBA00022692"/>
    </source>
</evidence>
<comment type="caution">
    <text evidence="13">The sequence shown here is derived from an EMBL/GenBank/DDBJ whole genome shotgun (WGS) entry which is preliminary data.</text>
</comment>
<evidence type="ECO:0000256" key="10">
    <source>
        <dbReference type="SAM" id="Phobius"/>
    </source>
</evidence>
<feature type="domain" description="MRH" evidence="12">
    <location>
        <begin position="35"/>
        <end position="217"/>
    </location>
</feature>
<feature type="region of interest" description="Disordered" evidence="9">
    <location>
        <begin position="304"/>
        <end position="333"/>
    </location>
</feature>
<feature type="transmembrane region" description="Helical" evidence="10">
    <location>
        <begin position="229"/>
        <end position="249"/>
    </location>
</feature>
<evidence type="ECO:0000256" key="4">
    <source>
        <dbReference type="ARBA" id="ARBA00022729"/>
    </source>
</evidence>
<keyword evidence="5 10" id="KW-1133">Transmembrane helix</keyword>
<reference evidence="13 14" key="1">
    <citation type="journal article" date="2018" name="IMA Fungus">
        <title>IMA Genome-F 9: Draft genome sequence of Annulohypoxylon stygium, Aspergillus mulundensis, Berkeleyomyces basicola (syn. Thielaviopsis basicola), Ceratocystis smalleyi, two Cercospora beticola strains, Coleophoma cylindrospora, Fusarium fracticaudum, Phialophora cf. hyalina, and Morchella septimelata.</title>
        <authorList>
            <person name="Wingfield B.D."/>
            <person name="Bills G.F."/>
            <person name="Dong Y."/>
            <person name="Huang W."/>
            <person name="Nel W.J."/>
            <person name="Swalarsk-Parry B.S."/>
            <person name="Vaghefi N."/>
            <person name="Wilken P.M."/>
            <person name="An Z."/>
            <person name="de Beer Z.W."/>
            <person name="De Vos L."/>
            <person name="Chen L."/>
            <person name="Duong T.A."/>
            <person name="Gao Y."/>
            <person name="Hammerbacher A."/>
            <person name="Kikkert J.R."/>
            <person name="Li Y."/>
            <person name="Li H."/>
            <person name="Li K."/>
            <person name="Li Q."/>
            <person name="Liu X."/>
            <person name="Ma X."/>
            <person name="Naidoo K."/>
            <person name="Pethybridge S.J."/>
            <person name="Sun J."/>
            <person name="Steenkamp E.T."/>
            <person name="van der Nest M.A."/>
            <person name="van Wyk S."/>
            <person name="Wingfield M.J."/>
            <person name="Xiong C."/>
            <person name="Yue Q."/>
            <person name="Zhang X."/>
        </authorList>
    </citation>
    <scope>NUCLEOTIDE SEQUENCE [LARGE SCALE GENOMIC DNA]</scope>
    <source>
        <strain evidence="13 14">BP5796</strain>
    </source>
</reference>
<dbReference type="PROSITE" id="PS51914">
    <property type="entry name" value="MRH"/>
    <property type="match status" value="1"/>
</dbReference>
<accession>A0A3D8SAX3</accession>
<organism evidence="13 14">
    <name type="scientific">Coleophoma crateriformis</name>
    <dbReference type="NCBI Taxonomy" id="565419"/>
    <lineage>
        <taxon>Eukaryota</taxon>
        <taxon>Fungi</taxon>
        <taxon>Dikarya</taxon>
        <taxon>Ascomycota</taxon>
        <taxon>Pezizomycotina</taxon>
        <taxon>Leotiomycetes</taxon>
        <taxon>Helotiales</taxon>
        <taxon>Dermateaceae</taxon>
        <taxon>Coleophoma</taxon>
    </lineage>
</organism>
<dbReference type="GO" id="GO:0010008">
    <property type="term" value="C:endosome membrane"/>
    <property type="evidence" value="ECO:0007669"/>
    <property type="project" value="UniProtKB-SubCell"/>
</dbReference>
<evidence type="ECO:0000313" key="14">
    <source>
        <dbReference type="Proteomes" id="UP000256328"/>
    </source>
</evidence>
<feature type="signal peptide" evidence="11">
    <location>
        <begin position="1"/>
        <end position="22"/>
    </location>
</feature>
<keyword evidence="8" id="KW-0325">Glycoprotein</keyword>
<dbReference type="GO" id="GO:0005770">
    <property type="term" value="C:late endosome"/>
    <property type="evidence" value="ECO:0007669"/>
    <property type="project" value="TreeGrafter"/>
</dbReference>
<keyword evidence="3 10" id="KW-0812">Transmembrane</keyword>
<dbReference type="EMBL" id="PDLN01000006">
    <property type="protein sequence ID" value="RDW83254.1"/>
    <property type="molecule type" value="Genomic_DNA"/>
</dbReference>
<comment type="subcellular location">
    <subcellularLocation>
        <location evidence="1">Endomembrane system</location>
    </subcellularLocation>
</comment>
<keyword evidence="2" id="KW-0813">Transport</keyword>
<dbReference type="InterPro" id="IPR028927">
    <property type="entry name" value="Man-6-P_rcpt"/>
</dbReference>
<evidence type="ECO:0000256" key="1">
    <source>
        <dbReference type="ARBA" id="ARBA00004308"/>
    </source>
</evidence>
<proteinExistence type="predicted"/>
<dbReference type="OrthoDB" id="4504960at2759"/>
<dbReference type="GO" id="GO:0000139">
    <property type="term" value="C:Golgi membrane"/>
    <property type="evidence" value="ECO:0007669"/>
    <property type="project" value="UniProtKB-SubCell"/>
</dbReference>
<sequence length="333" mass="35982">MLLPSLPTAALLAFALQSGVNAATTSDGKSKKAVEPCTITSSGGSFYDLRALSAERVAEGKKAAKGVRTEDWHSKGYDYNANFTLNFCAPVVDQVSDVIGIHDKARWGNVSAYYQQHGKVYSIGQQSSNLTLRGKRLVLQYENGSPCGSSENKKRATIDQDASIFAEDAPVRHKSTLISFHCEKDPVAQQAAPSFIGTDPDECAYFFEIRSAHACGGAEPTKQGVGPGAVFAIIGVIAILVYFLGGVFYQRNVAHARGWRQLPNYSMWAGAGNFIKDMFIIATSSCANIMPRSRGYSALSISANGNGSSGRSGRNSRDDENRLIDQLDEEWDD</sequence>